<evidence type="ECO:0000313" key="3">
    <source>
        <dbReference type="Proteomes" id="UP000565441"/>
    </source>
</evidence>
<protein>
    <submittedName>
        <fullName evidence="2">Uncharacterized protein</fullName>
    </submittedName>
</protein>
<feature type="transmembrane region" description="Helical" evidence="1">
    <location>
        <begin position="145"/>
        <end position="167"/>
    </location>
</feature>
<feature type="transmembrane region" description="Helical" evidence="1">
    <location>
        <begin position="256"/>
        <end position="276"/>
    </location>
</feature>
<proteinExistence type="predicted"/>
<reference evidence="2 3" key="1">
    <citation type="journal article" date="2020" name="ISME J.">
        <title>Uncovering the hidden diversity of litter-decomposition mechanisms in mushroom-forming fungi.</title>
        <authorList>
            <person name="Floudas D."/>
            <person name="Bentzer J."/>
            <person name="Ahren D."/>
            <person name="Johansson T."/>
            <person name="Persson P."/>
            <person name="Tunlid A."/>
        </authorList>
    </citation>
    <scope>NUCLEOTIDE SEQUENCE [LARGE SCALE GENOMIC DNA]</scope>
    <source>
        <strain evidence="2 3">CBS 661.87</strain>
    </source>
</reference>
<organism evidence="2 3">
    <name type="scientific">Tricholomella constricta</name>
    <dbReference type="NCBI Taxonomy" id="117010"/>
    <lineage>
        <taxon>Eukaryota</taxon>
        <taxon>Fungi</taxon>
        <taxon>Dikarya</taxon>
        <taxon>Basidiomycota</taxon>
        <taxon>Agaricomycotina</taxon>
        <taxon>Agaricomycetes</taxon>
        <taxon>Agaricomycetidae</taxon>
        <taxon>Agaricales</taxon>
        <taxon>Tricholomatineae</taxon>
        <taxon>Lyophyllaceae</taxon>
        <taxon>Tricholomella</taxon>
    </lineage>
</organism>
<dbReference type="AlphaFoldDB" id="A0A8H5HG12"/>
<feature type="transmembrane region" description="Helical" evidence="1">
    <location>
        <begin position="66"/>
        <end position="85"/>
    </location>
</feature>
<feature type="transmembrane region" description="Helical" evidence="1">
    <location>
        <begin position="27"/>
        <end position="45"/>
    </location>
</feature>
<feature type="transmembrane region" description="Helical" evidence="1">
    <location>
        <begin position="110"/>
        <end position="133"/>
    </location>
</feature>
<dbReference type="Proteomes" id="UP000565441">
    <property type="component" value="Unassembled WGS sequence"/>
</dbReference>
<accession>A0A8H5HG12</accession>
<evidence type="ECO:0000313" key="2">
    <source>
        <dbReference type="EMBL" id="KAF5382519.1"/>
    </source>
</evidence>
<keyword evidence="1" id="KW-1133">Transmembrane helix</keyword>
<gene>
    <name evidence="2" type="ORF">D9615_003080</name>
</gene>
<dbReference type="EMBL" id="JAACJP010000008">
    <property type="protein sequence ID" value="KAF5382519.1"/>
    <property type="molecule type" value="Genomic_DNA"/>
</dbReference>
<name>A0A8H5HG12_9AGAR</name>
<feature type="transmembrane region" description="Helical" evidence="1">
    <location>
        <begin position="187"/>
        <end position="206"/>
    </location>
</feature>
<dbReference type="OrthoDB" id="3267806at2759"/>
<feature type="transmembrane region" description="Helical" evidence="1">
    <location>
        <begin position="226"/>
        <end position="250"/>
    </location>
</feature>
<sequence>MSDTSNSDPFQPPVDPPEIRLLEHADFVGVTISEIMYGFTIILFFRCMRGLLWPRKHSGFPRNPSMALYTFVLFSLGTVFVAMNARNSELAYIDYRGFPGGPLAFTFSRYSTAIVVIPNAAFILANWLADGFLLFRCKVIWGDKYWVLILPVLMFLGSIAMGILTIFQSSRPNASLWSAVTVDFALPYFSLSASLNILFLPLLMSFRLHLHHRMTRKKGLGSAIPYASVGILVESSALYAVSSLLFIATYGANNGASALFLPILSQTQIIAPLLIISRVANQRAYGSSQFHGGAVVSSSQPRTLVDTIPDTLEGNANREKVQASHV</sequence>
<keyword evidence="1" id="KW-0812">Transmembrane</keyword>
<evidence type="ECO:0000256" key="1">
    <source>
        <dbReference type="SAM" id="Phobius"/>
    </source>
</evidence>
<comment type="caution">
    <text evidence="2">The sequence shown here is derived from an EMBL/GenBank/DDBJ whole genome shotgun (WGS) entry which is preliminary data.</text>
</comment>
<keyword evidence="3" id="KW-1185">Reference proteome</keyword>
<keyword evidence="1" id="KW-0472">Membrane</keyword>